<evidence type="ECO:0000256" key="1">
    <source>
        <dbReference type="SAM" id="SignalP"/>
    </source>
</evidence>
<dbReference type="RefSeq" id="XP_055871961.1">
    <property type="nucleotide sequence ID" value="XM_056015986.1"/>
</dbReference>
<organism evidence="2 3">
    <name type="scientific">Biomphalaria glabrata</name>
    <name type="common">Bloodfluke planorb</name>
    <name type="synonym">Freshwater snail</name>
    <dbReference type="NCBI Taxonomy" id="6526"/>
    <lineage>
        <taxon>Eukaryota</taxon>
        <taxon>Metazoa</taxon>
        <taxon>Spiralia</taxon>
        <taxon>Lophotrochozoa</taxon>
        <taxon>Mollusca</taxon>
        <taxon>Gastropoda</taxon>
        <taxon>Heterobranchia</taxon>
        <taxon>Euthyneura</taxon>
        <taxon>Panpulmonata</taxon>
        <taxon>Hygrophila</taxon>
        <taxon>Lymnaeoidea</taxon>
        <taxon>Planorbidae</taxon>
        <taxon>Biomphalaria</taxon>
    </lineage>
</organism>
<dbReference type="Gene3D" id="1.20.120.20">
    <property type="entry name" value="Apolipoprotein"/>
    <property type="match status" value="1"/>
</dbReference>
<protein>
    <submittedName>
        <fullName evidence="3">Uncharacterized protein LOC129923688</fullName>
    </submittedName>
</protein>
<reference evidence="3" key="1">
    <citation type="submission" date="2025-08" db="UniProtKB">
        <authorList>
            <consortium name="RefSeq"/>
        </authorList>
    </citation>
    <scope>IDENTIFICATION</scope>
</reference>
<dbReference type="GeneID" id="129923688"/>
<accession>A0A9W2ZAN5</accession>
<keyword evidence="1" id="KW-0732">Signal</keyword>
<sequence length="120" mass="12160">MKLILAFTLLAVCAVHAAPLQARILFFDDFNNLIHDVVNTLGNGIDQAVQTVGAVVSNVGNVLGVGDVTNALTGIVNNVVDKTTDAVGGAVNQIVDAVKSTADGATLGIGSKLMSMANLG</sequence>
<name>A0A9W2ZAN5_BIOGL</name>
<feature type="signal peptide" evidence="1">
    <location>
        <begin position="1"/>
        <end position="17"/>
    </location>
</feature>
<dbReference type="Proteomes" id="UP001165740">
    <property type="component" value="Chromosome 17"/>
</dbReference>
<dbReference type="AlphaFoldDB" id="A0A9W2ZAN5"/>
<gene>
    <name evidence="3" type="primary">LOC129923688</name>
</gene>
<proteinExistence type="predicted"/>
<feature type="chain" id="PRO_5040853263" evidence="1">
    <location>
        <begin position="18"/>
        <end position="120"/>
    </location>
</feature>
<evidence type="ECO:0000313" key="3">
    <source>
        <dbReference type="RefSeq" id="XP_055871961.1"/>
    </source>
</evidence>
<keyword evidence="2" id="KW-1185">Reference proteome</keyword>
<evidence type="ECO:0000313" key="2">
    <source>
        <dbReference type="Proteomes" id="UP001165740"/>
    </source>
</evidence>